<name>A0A917TMD0_9ACTN</name>
<evidence type="ECO:0000313" key="2">
    <source>
        <dbReference type="Proteomes" id="UP000608890"/>
    </source>
</evidence>
<dbReference type="EMBL" id="BMNB01000004">
    <property type="protein sequence ID" value="GGM28776.1"/>
    <property type="molecule type" value="Genomic_DNA"/>
</dbReference>
<sequence>MVSTSPNAEQLVERLNDIIRRHRDEPALGQPVLIDLGEPVPISYVELADLTEQCRQTDCHCAYGPQNPPADAPTQGVHLAVVIGGHWD</sequence>
<reference evidence="1" key="1">
    <citation type="journal article" date="2014" name="Int. J. Syst. Evol. Microbiol.">
        <title>Complete genome sequence of Corynebacterium casei LMG S-19264T (=DSM 44701T), isolated from a smear-ripened cheese.</title>
        <authorList>
            <consortium name="US DOE Joint Genome Institute (JGI-PGF)"/>
            <person name="Walter F."/>
            <person name="Albersmeier A."/>
            <person name="Kalinowski J."/>
            <person name="Ruckert C."/>
        </authorList>
    </citation>
    <scope>NUCLEOTIDE SEQUENCE</scope>
    <source>
        <strain evidence="1">CGMCC 4.7312</strain>
    </source>
</reference>
<protein>
    <submittedName>
        <fullName evidence="1">Uncharacterized protein</fullName>
    </submittedName>
</protein>
<gene>
    <name evidence="1" type="ORF">GCM10011608_11930</name>
</gene>
<reference evidence="1" key="2">
    <citation type="submission" date="2020-09" db="EMBL/GenBank/DDBJ databases">
        <authorList>
            <person name="Sun Q."/>
            <person name="Zhou Y."/>
        </authorList>
    </citation>
    <scope>NUCLEOTIDE SEQUENCE</scope>
    <source>
        <strain evidence="1">CGMCC 4.7312</strain>
    </source>
</reference>
<organism evidence="1 2">
    <name type="scientific">Micromonospora sonchi</name>
    <dbReference type="NCBI Taxonomy" id="1763543"/>
    <lineage>
        <taxon>Bacteria</taxon>
        <taxon>Bacillati</taxon>
        <taxon>Actinomycetota</taxon>
        <taxon>Actinomycetes</taxon>
        <taxon>Micromonosporales</taxon>
        <taxon>Micromonosporaceae</taxon>
        <taxon>Micromonospora</taxon>
    </lineage>
</organism>
<proteinExistence type="predicted"/>
<dbReference type="RefSeq" id="WP_189041358.1">
    <property type="nucleotide sequence ID" value="NZ_BMNB01000004.1"/>
</dbReference>
<accession>A0A917TMD0</accession>
<dbReference type="AlphaFoldDB" id="A0A917TMD0"/>
<dbReference type="Proteomes" id="UP000608890">
    <property type="component" value="Unassembled WGS sequence"/>
</dbReference>
<evidence type="ECO:0000313" key="1">
    <source>
        <dbReference type="EMBL" id="GGM28776.1"/>
    </source>
</evidence>
<keyword evidence="2" id="KW-1185">Reference proteome</keyword>
<comment type="caution">
    <text evidence="1">The sequence shown here is derived from an EMBL/GenBank/DDBJ whole genome shotgun (WGS) entry which is preliminary data.</text>
</comment>